<dbReference type="Proteomes" id="UP000247727">
    <property type="component" value="Unassembled WGS sequence"/>
</dbReference>
<name>A0A318TS14_9RHOB</name>
<evidence type="ECO:0000259" key="1">
    <source>
        <dbReference type="Pfam" id="PF10124"/>
    </source>
</evidence>
<protein>
    <submittedName>
        <fullName evidence="2">Phage major head subunit gpT-like protein</fullName>
    </submittedName>
</protein>
<evidence type="ECO:0000313" key="3">
    <source>
        <dbReference type="Proteomes" id="UP000247727"/>
    </source>
</evidence>
<dbReference type="AlphaFoldDB" id="A0A318TS14"/>
<accession>A0A318TS14</accession>
<comment type="caution">
    <text evidence="2">The sequence shown here is derived from an EMBL/GenBank/DDBJ whole genome shotgun (WGS) entry which is preliminary data.</text>
</comment>
<dbReference type="Pfam" id="PF10124">
    <property type="entry name" value="Mu-like_gpT"/>
    <property type="match status" value="1"/>
</dbReference>
<sequence>MIINAQTLDLAFKGFKTVYTDAYLQVPSFAEKIFMKVPSQSRDESYGWLGQFPQLREWIGARVVHNLKSYGFTITKRMFESTVSVSRNDIADDRMGVFKPMFSEMGQLARRPPEELMFGLIKNGFNSLCFDGQNFFDTDHPIIKDEQVELVSNMQAGTGPAWFLFDTSRGVRPVIWQERESCEFQGMTDPENPNVFLNNEYVYGVRARVNAGFGLWQLAFGSKAALTAENYAAARAAMMNFCSDGGRKLGVSPTVLVVSPALEFDARNILNAEITSGGGTNVWRNTAELIIPPYVA</sequence>
<proteinExistence type="predicted"/>
<dbReference type="EMBL" id="QJTK01000049">
    <property type="protein sequence ID" value="PYF05818.1"/>
    <property type="molecule type" value="Genomic_DNA"/>
</dbReference>
<dbReference type="RefSeq" id="WP_110807485.1">
    <property type="nucleotide sequence ID" value="NZ_QJTK01000049.1"/>
</dbReference>
<evidence type="ECO:0000313" key="2">
    <source>
        <dbReference type="EMBL" id="PYF05818.1"/>
    </source>
</evidence>
<feature type="domain" description="Bacteriophage Mu GpT" evidence="1">
    <location>
        <begin position="10"/>
        <end position="295"/>
    </location>
</feature>
<reference evidence="2 3" key="1">
    <citation type="submission" date="2018-06" db="EMBL/GenBank/DDBJ databases">
        <title>Genomic Encyclopedia of Type Strains, Phase III (KMG-III): the genomes of soil and plant-associated and newly described type strains.</title>
        <authorList>
            <person name="Whitman W."/>
        </authorList>
    </citation>
    <scope>NUCLEOTIDE SEQUENCE [LARGE SCALE GENOMIC DNA]</scope>
    <source>
        <strain evidence="2 3">JA737</strain>
    </source>
</reference>
<dbReference type="InterPro" id="IPR018774">
    <property type="entry name" value="Phage_Mu_GpT"/>
</dbReference>
<gene>
    <name evidence="2" type="ORF">C8J30_1492</name>
</gene>
<dbReference type="OrthoDB" id="9804833at2"/>
<organism evidence="2 3">
    <name type="scientific">Rhodobacter viridis</name>
    <dbReference type="NCBI Taxonomy" id="1054202"/>
    <lineage>
        <taxon>Bacteria</taxon>
        <taxon>Pseudomonadati</taxon>
        <taxon>Pseudomonadota</taxon>
        <taxon>Alphaproteobacteria</taxon>
        <taxon>Rhodobacterales</taxon>
        <taxon>Rhodobacter group</taxon>
        <taxon>Rhodobacter</taxon>
    </lineage>
</organism>
<keyword evidence="3" id="KW-1185">Reference proteome</keyword>